<dbReference type="EMBL" id="BAAAUX010000014">
    <property type="protein sequence ID" value="GAA2793306.1"/>
    <property type="molecule type" value="Genomic_DNA"/>
</dbReference>
<dbReference type="CDD" id="cd04301">
    <property type="entry name" value="NAT_SF"/>
    <property type="match status" value="1"/>
</dbReference>
<comment type="caution">
    <text evidence="2">The sequence shown here is derived from an EMBL/GenBank/DDBJ whole genome shotgun (WGS) entry which is preliminary data.</text>
</comment>
<dbReference type="InterPro" id="IPR016181">
    <property type="entry name" value="Acyl_CoA_acyltransferase"/>
</dbReference>
<dbReference type="PROSITE" id="PS51186">
    <property type="entry name" value="GNAT"/>
    <property type="match status" value="1"/>
</dbReference>
<name>A0ABN3VD46_9PSEU</name>
<dbReference type="RefSeq" id="WP_344680297.1">
    <property type="nucleotide sequence ID" value="NZ_BAAAUX010000014.1"/>
</dbReference>
<reference evidence="2 3" key="1">
    <citation type="journal article" date="2019" name="Int. J. Syst. Evol. Microbiol.">
        <title>The Global Catalogue of Microorganisms (GCM) 10K type strain sequencing project: providing services to taxonomists for standard genome sequencing and annotation.</title>
        <authorList>
            <consortium name="The Broad Institute Genomics Platform"/>
            <consortium name="The Broad Institute Genome Sequencing Center for Infectious Disease"/>
            <person name="Wu L."/>
            <person name="Ma J."/>
        </authorList>
    </citation>
    <scope>NUCLEOTIDE SEQUENCE [LARGE SCALE GENOMIC DNA]</scope>
    <source>
        <strain evidence="2 3">JCM 9383</strain>
    </source>
</reference>
<dbReference type="InterPro" id="IPR000182">
    <property type="entry name" value="GNAT_dom"/>
</dbReference>
<evidence type="ECO:0000313" key="2">
    <source>
        <dbReference type="EMBL" id="GAA2793306.1"/>
    </source>
</evidence>
<dbReference type="Pfam" id="PF00583">
    <property type="entry name" value="Acetyltransf_1"/>
    <property type="match status" value="1"/>
</dbReference>
<proteinExistence type="predicted"/>
<dbReference type="Proteomes" id="UP001500979">
    <property type="component" value="Unassembled WGS sequence"/>
</dbReference>
<dbReference type="SUPFAM" id="SSF55729">
    <property type="entry name" value="Acyl-CoA N-acyltransferases (Nat)"/>
    <property type="match status" value="1"/>
</dbReference>
<dbReference type="Gene3D" id="3.40.630.30">
    <property type="match status" value="1"/>
</dbReference>
<sequence>MTSVRLGGRDEVPALLAMFDEAVAWLADRGSQDQWGALPWSQDPARVDGVRGLLDAGDLWIAEVDGAVAGATVLGERPPEHVPAAGEPELYVRLLLTSRRLAGRGIGAALLEQARAQARRLGVALLRVDCWGGGDRKLVDYYVRAGFTPTETFEHRGWPGQVLEQRLV</sequence>
<feature type="domain" description="N-acetyltransferase" evidence="1">
    <location>
        <begin position="2"/>
        <end position="168"/>
    </location>
</feature>
<organism evidence="2 3">
    <name type="scientific">Saccharopolyspora taberi</name>
    <dbReference type="NCBI Taxonomy" id="60895"/>
    <lineage>
        <taxon>Bacteria</taxon>
        <taxon>Bacillati</taxon>
        <taxon>Actinomycetota</taxon>
        <taxon>Actinomycetes</taxon>
        <taxon>Pseudonocardiales</taxon>
        <taxon>Pseudonocardiaceae</taxon>
        <taxon>Saccharopolyspora</taxon>
    </lineage>
</organism>
<evidence type="ECO:0000313" key="3">
    <source>
        <dbReference type="Proteomes" id="UP001500979"/>
    </source>
</evidence>
<keyword evidence="3" id="KW-1185">Reference proteome</keyword>
<evidence type="ECO:0000259" key="1">
    <source>
        <dbReference type="PROSITE" id="PS51186"/>
    </source>
</evidence>
<gene>
    <name evidence="2" type="ORF">GCM10010470_30230</name>
</gene>
<accession>A0ABN3VD46</accession>
<protein>
    <submittedName>
        <fullName evidence="2">GNAT family N-acetyltransferase</fullName>
    </submittedName>
</protein>